<accession>A0ABD2BN01</accession>
<proteinExistence type="predicted"/>
<reference evidence="1 2" key="1">
    <citation type="journal article" date="2024" name="Ann. Entomol. Soc. Am.">
        <title>Genomic analyses of the southern and eastern yellowjacket wasps (Hymenoptera: Vespidae) reveal evolutionary signatures of social life.</title>
        <authorList>
            <person name="Catto M.A."/>
            <person name="Caine P.B."/>
            <person name="Orr S.E."/>
            <person name="Hunt B.G."/>
            <person name="Goodisman M.A.D."/>
        </authorList>
    </citation>
    <scope>NUCLEOTIDE SEQUENCE [LARGE SCALE GENOMIC DNA]</scope>
    <source>
        <strain evidence="1">233</strain>
        <tissue evidence="1">Head and thorax</tissue>
    </source>
</reference>
<organism evidence="1 2">
    <name type="scientific">Vespula squamosa</name>
    <name type="common">Southern yellow jacket</name>
    <name type="synonym">Wasp</name>
    <dbReference type="NCBI Taxonomy" id="30214"/>
    <lineage>
        <taxon>Eukaryota</taxon>
        <taxon>Metazoa</taxon>
        <taxon>Ecdysozoa</taxon>
        <taxon>Arthropoda</taxon>
        <taxon>Hexapoda</taxon>
        <taxon>Insecta</taxon>
        <taxon>Pterygota</taxon>
        <taxon>Neoptera</taxon>
        <taxon>Endopterygota</taxon>
        <taxon>Hymenoptera</taxon>
        <taxon>Apocrita</taxon>
        <taxon>Aculeata</taxon>
        <taxon>Vespoidea</taxon>
        <taxon>Vespidae</taxon>
        <taxon>Vespinae</taxon>
        <taxon>Vespula</taxon>
    </lineage>
</organism>
<protein>
    <submittedName>
        <fullName evidence="1">Uncharacterized protein</fullName>
    </submittedName>
</protein>
<sequence length="67" mass="7339">MQPFARSHHLEVAASGDPRVNGGSTFYTITTSIIKKSKQRGDLHLTRIQVSNTKIVVPSVIAYSRTA</sequence>
<keyword evidence="2" id="KW-1185">Reference proteome</keyword>
<dbReference type="Proteomes" id="UP001607302">
    <property type="component" value="Unassembled WGS sequence"/>
</dbReference>
<dbReference type="AlphaFoldDB" id="A0ABD2BN01"/>
<comment type="caution">
    <text evidence="1">The sequence shown here is derived from an EMBL/GenBank/DDBJ whole genome shotgun (WGS) entry which is preliminary data.</text>
</comment>
<gene>
    <name evidence="1" type="ORF">V1478_003833</name>
</gene>
<dbReference type="EMBL" id="JAUDFV010000074">
    <property type="protein sequence ID" value="KAL2734135.1"/>
    <property type="molecule type" value="Genomic_DNA"/>
</dbReference>
<evidence type="ECO:0000313" key="2">
    <source>
        <dbReference type="Proteomes" id="UP001607302"/>
    </source>
</evidence>
<name>A0ABD2BN01_VESSQ</name>
<evidence type="ECO:0000313" key="1">
    <source>
        <dbReference type="EMBL" id="KAL2734135.1"/>
    </source>
</evidence>